<gene>
    <name evidence="3" type="ORF">SAMN04488050_11444</name>
</gene>
<dbReference type="RefSeq" id="WP_425425978.1">
    <property type="nucleotide sequence ID" value="NZ_FNCL01000015.1"/>
</dbReference>
<keyword evidence="4" id="KW-1185">Reference proteome</keyword>
<evidence type="ECO:0000256" key="1">
    <source>
        <dbReference type="SAM" id="SignalP"/>
    </source>
</evidence>
<organism evidence="3 4">
    <name type="scientific">Alloyangia pacifica</name>
    <dbReference type="NCBI Taxonomy" id="311180"/>
    <lineage>
        <taxon>Bacteria</taxon>
        <taxon>Pseudomonadati</taxon>
        <taxon>Pseudomonadota</taxon>
        <taxon>Alphaproteobacteria</taxon>
        <taxon>Rhodobacterales</taxon>
        <taxon>Roseobacteraceae</taxon>
        <taxon>Alloyangia</taxon>
    </lineage>
</organism>
<keyword evidence="1" id="KW-0732">Signal</keyword>
<sequence length="184" mass="20415">MRVENATLKSRAMPVACALLLMITAACSSTPEIQRLSDIELSPDRQELALREAQKLQSEGQRVWCVPYARNLSGINIRGNAETWWGQAKNLYQRGKQPAIGAVMAFSKTSRLPMGHVAVVSEVVSPREVMVDHANWHRNEVSLKMAVVDVSPRNDWSEVRLESNPGALGSIYPVTGFIYPKSLN</sequence>
<evidence type="ECO:0000259" key="2">
    <source>
        <dbReference type="PROSITE" id="PS50911"/>
    </source>
</evidence>
<protein>
    <submittedName>
        <fullName evidence="3">CHAP domain-containing protein</fullName>
    </submittedName>
</protein>
<dbReference type="PROSITE" id="PS50911">
    <property type="entry name" value="CHAP"/>
    <property type="match status" value="1"/>
</dbReference>
<dbReference type="InterPro" id="IPR038765">
    <property type="entry name" value="Papain-like_cys_pep_sf"/>
</dbReference>
<accession>A0A1I6W2V4</accession>
<evidence type="ECO:0000313" key="3">
    <source>
        <dbReference type="EMBL" id="SFT19974.1"/>
    </source>
</evidence>
<dbReference type="EMBL" id="FOZW01000014">
    <property type="protein sequence ID" value="SFT19974.1"/>
    <property type="molecule type" value="Genomic_DNA"/>
</dbReference>
<proteinExistence type="predicted"/>
<reference evidence="4" key="1">
    <citation type="submission" date="2016-10" db="EMBL/GenBank/DDBJ databases">
        <authorList>
            <person name="Varghese N."/>
            <person name="Submissions S."/>
        </authorList>
    </citation>
    <scope>NUCLEOTIDE SEQUENCE [LARGE SCALE GENOMIC DNA]</scope>
    <source>
        <strain evidence="4">DSM 26894</strain>
    </source>
</reference>
<dbReference type="Pfam" id="PF05257">
    <property type="entry name" value="CHAP"/>
    <property type="match status" value="1"/>
</dbReference>
<dbReference type="PROSITE" id="PS51257">
    <property type="entry name" value="PROKAR_LIPOPROTEIN"/>
    <property type="match status" value="1"/>
</dbReference>
<evidence type="ECO:0000313" key="4">
    <source>
        <dbReference type="Proteomes" id="UP000199392"/>
    </source>
</evidence>
<name>A0A1I6W2V4_9RHOB</name>
<dbReference type="Proteomes" id="UP000199392">
    <property type="component" value="Unassembled WGS sequence"/>
</dbReference>
<dbReference type="Gene3D" id="3.90.1720.10">
    <property type="entry name" value="endopeptidase domain like (from Nostoc punctiforme)"/>
    <property type="match status" value="1"/>
</dbReference>
<feature type="domain" description="Peptidase C51" evidence="2">
    <location>
        <begin position="40"/>
        <end position="172"/>
    </location>
</feature>
<dbReference type="InterPro" id="IPR007921">
    <property type="entry name" value="CHAP_dom"/>
</dbReference>
<dbReference type="AlphaFoldDB" id="A0A1I6W2V4"/>
<feature type="signal peptide" evidence="1">
    <location>
        <begin position="1"/>
        <end position="28"/>
    </location>
</feature>
<dbReference type="SUPFAM" id="SSF54001">
    <property type="entry name" value="Cysteine proteinases"/>
    <property type="match status" value="1"/>
</dbReference>
<feature type="chain" id="PRO_5011476804" evidence="1">
    <location>
        <begin position="29"/>
        <end position="184"/>
    </location>
</feature>